<proteinExistence type="predicted"/>
<dbReference type="Proteomes" id="UP000053105">
    <property type="component" value="Unassembled WGS sequence"/>
</dbReference>
<name>A0A0M8ZWT3_9HYME</name>
<dbReference type="AlphaFoldDB" id="A0A0M8ZWT3"/>
<feature type="compositionally biased region" description="Basic and acidic residues" evidence="1">
    <location>
        <begin position="778"/>
        <end position="790"/>
    </location>
</feature>
<dbReference type="OrthoDB" id="421226at2759"/>
<dbReference type="EMBL" id="KQ435813">
    <property type="protein sequence ID" value="KOX72705.1"/>
    <property type="molecule type" value="Genomic_DNA"/>
</dbReference>
<sequence>MDPVLKLMTTNDASMHLPLLTHRALQTGFVINVLLTSDDRVTRSLIPEWGTVASGEANRTGVHKSCSFLHNILGTVASGPTVRNRTGMQVVQFLDLAMQAGSCTGQSYKLEKNRETYDSNRNWRATRLSIEERNSVSSAIGIEELRTISRVHLKINAIKFLPSFFSDFDVSDGNFIALISSEFENENNLSDLLKVAGKATKFYGNQRFSCQKEEKEVNTEELMTSPMTHGQRFNRCTNVLTRTPKFNNLKIIKILWHCLYVLSEYKGESKFEIASEIRSLTQFSLQLNRNNLGRNDSELEAEGKPERLLGSPSFGYGKSRVQGGARRARYSWPSWAISLARVPHVFGEVGAMHQSTVKSIVCFLLRRKCSHYNEKRTTYDKVAKCLAKAYDLSGHLNKANVKSLRDTVNRMYELIKQISNPQKNNLRHRFRDFLIRQYRCGVQMDVKLTEVVKDAVEGRITLRTYNVAFFRDNVGIIFVKFPILKHSTDRNMWLQINRLGVYMGLTMLPIGGQCCIAYWDCGSLRGHLLTKCSYIFLKKVTCIILIAIQLTLFSPAQRNYISKLQFQIRSRTLNSIMTCNSEILNFSENKLADTKQKIANHSTNLNLPIGEPFAEKRDFSGPSDGEKSSRDEFSTSSRAYRAHNRDTGRKRAYLLSQKAIIIVFVNSTAKVYLRQKATNFQIYSVVSTVEAINSTGSLSDFDLPLILRIFRRKFKETKCTNTYEQTSKPAEKIVFHSGQPLSRRCTLCRSRDPKSISLEMLTSICPIKWKPNKLSPSSKEEPERYKREKT</sequence>
<reference evidence="2 3" key="1">
    <citation type="submission" date="2015-07" db="EMBL/GenBank/DDBJ databases">
        <title>The genome of Melipona quadrifasciata.</title>
        <authorList>
            <person name="Pan H."/>
            <person name="Kapheim K."/>
        </authorList>
    </citation>
    <scope>NUCLEOTIDE SEQUENCE [LARGE SCALE GENOMIC DNA]</scope>
    <source>
        <strain evidence="2">0111107301</strain>
        <tissue evidence="2">Whole body</tissue>
    </source>
</reference>
<feature type="compositionally biased region" description="Basic and acidic residues" evidence="1">
    <location>
        <begin position="613"/>
        <end position="633"/>
    </location>
</feature>
<accession>A0A0M8ZWT3</accession>
<evidence type="ECO:0000313" key="3">
    <source>
        <dbReference type="Proteomes" id="UP000053105"/>
    </source>
</evidence>
<organism evidence="2 3">
    <name type="scientific">Melipona quadrifasciata</name>
    <dbReference type="NCBI Taxonomy" id="166423"/>
    <lineage>
        <taxon>Eukaryota</taxon>
        <taxon>Metazoa</taxon>
        <taxon>Ecdysozoa</taxon>
        <taxon>Arthropoda</taxon>
        <taxon>Hexapoda</taxon>
        <taxon>Insecta</taxon>
        <taxon>Pterygota</taxon>
        <taxon>Neoptera</taxon>
        <taxon>Endopterygota</taxon>
        <taxon>Hymenoptera</taxon>
        <taxon>Apocrita</taxon>
        <taxon>Aculeata</taxon>
        <taxon>Apoidea</taxon>
        <taxon>Anthophila</taxon>
        <taxon>Apidae</taxon>
        <taxon>Melipona</taxon>
    </lineage>
</organism>
<protein>
    <submittedName>
        <fullName evidence="2">Uncharacterized protein</fullName>
    </submittedName>
</protein>
<feature type="region of interest" description="Disordered" evidence="1">
    <location>
        <begin position="612"/>
        <end position="644"/>
    </location>
</feature>
<evidence type="ECO:0000256" key="1">
    <source>
        <dbReference type="SAM" id="MobiDB-lite"/>
    </source>
</evidence>
<feature type="region of interest" description="Disordered" evidence="1">
    <location>
        <begin position="770"/>
        <end position="790"/>
    </location>
</feature>
<keyword evidence="3" id="KW-1185">Reference proteome</keyword>
<evidence type="ECO:0000313" key="2">
    <source>
        <dbReference type="EMBL" id="KOX72705.1"/>
    </source>
</evidence>
<gene>
    <name evidence="2" type="ORF">WN51_01270</name>
</gene>